<keyword evidence="4" id="KW-1185">Reference proteome</keyword>
<organism evidence="3 4">
    <name type="scientific">Amycolatopsis saalfeldensis</name>
    <dbReference type="NCBI Taxonomy" id="394193"/>
    <lineage>
        <taxon>Bacteria</taxon>
        <taxon>Bacillati</taxon>
        <taxon>Actinomycetota</taxon>
        <taxon>Actinomycetes</taxon>
        <taxon>Pseudonocardiales</taxon>
        <taxon>Pseudonocardiaceae</taxon>
        <taxon>Amycolatopsis</taxon>
    </lineage>
</organism>
<dbReference type="STRING" id="394193.SAMN04489732_101874"/>
<sequence>MLATAKLRRVVVPAALVTMLAGTAACGGPAATSAAGGDSPAAAPSTTAGTAPSATTPGGDEAKGSATPEALMTVFVTDVLQQHYRKACLLNTAPPNSNLDPAKACAQPEATKP</sequence>
<reference evidence="3 4" key="1">
    <citation type="submission" date="2016-10" db="EMBL/GenBank/DDBJ databases">
        <authorList>
            <person name="de Groot N.N."/>
        </authorList>
    </citation>
    <scope>NUCLEOTIDE SEQUENCE [LARGE SCALE GENOMIC DNA]</scope>
    <source>
        <strain evidence="3 4">DSM 44993</strain>
    </source>
</reference>
<dbReference type="AlphaFoldDB" id="A0A1H8RND8"/>
<evidence type="ECO:0000256" key="2">
    <source>
        <dbReference type="SAM" id="SignalP"/>
    </source>
</evidence>
<dbReference type="Proteomes" id="UP000198582">
    <property type="component" value="Unassembled WGS sequence"/>
</dbReference>
<accession>A0A1H8RND8</accession>
<dbReference type="RefSeq" id="WP_091612583.1">
    <property type="nucleotide sequence ID" value="NZ_FOEF01000001.1"/>
</dbReference>
<name>A0A1H8RND8_9PSEU</name>
<feature type="signal peptide" evidence="2">
    <location>
        <begin position="1"/>
        <end position="24"/>
    </location>
</feature>
<evidence type="ECO:0000313" key="3">
    <source>
        <dbReference type="EMBL" id="SEO67866.1"/>
    </source>
</evidence>
<feature type="compositionally biased region" description="Low complexity" evidence="1">
    <location>
        <begin position="27"/>
        <end position="59"/>
    </location>
</feature>
<protein>
    <submittedName>
        <fullName evidence="3">Uncharacterized protein</fullName>
    </submittedName>
</protein>
<feature type="region of interest" description="Disordered" evidence="1">
    <location>
        <begin position="27"/>
        <end position="66"/>
    </location>
</feature>
<dbReference type="EMBL" id="FOEF01000001">
    <property type="protein sequence ID" value="SEO67866.1"/>
    <property type="molecule type" value="Genomic_DNA"/>
</dbReference>
<feature type="chain" id="PRO_5039266594" evidence="2">
    <location>
        <begin position="25"/>
        <end position="113"/>
    </location>
</feature>
<feature type="region of interest" description="Disordered" evidence="1">
    <location>
        <begin position="91"/>
        <end position="113"/>
    </location>
</feature>
<evidence type="ECO:0000256" key="1">
    <source>
        <dbReference type="SAM" id="MobiDB-lite"/>
    </source>
</evidence>
<keyword evidence="2" id="KW-0732">Signal</keyword>
<proteinExistence type="predicted"/>
<dbReference type="PROSITE" id="PS51257">
    <property type="entry name" value="PROKAR_LIPOPROTEIN"/>
    <property type="match status" value="1"/>
</dbReference>
<gene>
    <name evidence="3" type="ORF">SAMN04489732_101874</name>
</gene>
<evidence type="ECO:0000313" key="4">
    <source>
        <dbReference type="Proteomes" id="UP000198582"/>
    </source>
</evidence>